<evidence type="ECO:0000259" key="2">
    <source>
        <dbReference type="Pfam" id="PF01048"/>
    </source>
</evidence>
<evidence type="ECO:0000313" key="4">
    <source>
        <dbReference type="Proteomes" id="UP001610563"/>
    </source>
</evidence>
<dbReference type="EMBL" id="JBFTWV010000019">
    <property type="protein sequence ID" value="KAL2797443.1"/>
    <property type="molecule type" value="Genomic_DNA"/>
</dbReference>
<feature type="compositionally biased region" description="Basic and acidic residues" evidence="1">
    <location>
        <begin position="1"/>
        <end position="16"/>
    </location>
</feature>
<dbReference type="Proteomes" id="UP001610563">
    <property type="component" value="Unassembled WGS sequence"/>
</dbReference>
<accession>A0ABR4GEH2</accession>
<evidence type="ECO:0000313" key="3">
    <source>
        <dbReference type="EMBL" id="KAL2797443.1"/>
    </source>
</evidence>
<evidence type="ECO:0000256" key="1">
    <source>
        <dbReference type="SAM" id="MobiDB-lite"/>
    </source>
</evidence>
<dbReference type="InterPro" id="IPR035994">
    <property type="entry name" value="Nucleoside_phosphorylase_sf"/>
</dbReference>
<feature type="region of interest" description="Disordered" evidence="1">
    <location>
        <begin position="1"/>
        <end position="29"/>
    </location>
</feature>
<dbReference type="Gene3D" id="3.40.50.1580">
    <property type="entry name" value="Nucleoside phosphorylase domain"/>
    <property type="match status" value="1"/>
</dbReference>
<proteinExistence type="predicted"/>
<dbReference type="PANTHER" id="PTHR46082:SF11">
    <property type="entry name" value="AAA+ ATPASE DOMAIN-CONTAINING PROTEIN-RELATED"/>
    <property type="match status" value="1"/>
</dbReference>
<reference evidence="3 4" key="1">
    <citation type="submission" date="2024-07" db="EMBL/GenBank/DDBJ databases">
        <title>Section-level genome sequencing and comparative genomics of Aspergillus sections Usti and Cavernicolus.</title>
        <authorList>
            <consortium name="Lawrence Berkeley National Laboratory"/>
            <person name="Nybo J.L."/>
            <person name="Vesth T.C."/>
            <person name="Theobald S."/>
            <person name="Frisvad J.C."/>
            <person name="Larsen T.O."/>
            <person name="Kjaerboelling I."/>
            <person name="Rothschild-Mancinelli K."/>
            <person name="Lyhne E.K."/>
            <person name="Kogle M.E."/>
            <person name="Barry K."/>
            <person name="Clum A."/>
            <person name="Na H."/>
            <person name="Ledsgaard L."/>
            <person name="Lin J."/>
            <person name="Lipzen A."/>
            <person name="Kuo A."/>
            <person name="Riley R."/>
            <person name="Mondo S."/>
            <person name="Labutti K."/>
            <person name="Haridas S."/>
            <person name="Pangalinan J."/>
            <person name="Salamov A.A."/>
            <person name="Simmons B.A."/>
            <person name="Magnuson J.K."/>
            <person name="Chen J."/>
            <person name="Drula E."/>
            <person name="Henrissat B."/>
            <person name="Wiebenga A."/>
            <person name="Lubbers R.J."/>
            <person name="Gomes A.C."/>
            <person name="Makela M.R."/>
            <person name="Stajich J."/>
            <person name="Grigoriev I.V."/>
            <person name="Mortensen U.H."/>
            <person name="De Vries R.P."/>
            <person name="Baker S.E."/>
            <person name="Andersen M.R."/>
        </authorList>
    </citation>
    <scope>NUCLEOTIDE SEQUENCE [LARGE SCALE GENOMIC DNA]</scope>
    <source>
        <strain evidence="3 4">CBS 209.92</strain>
    </source>
</reference>
<sequence>MDPRWLVDSHEPENRGKFSPRQENSVPRRKRHTDYTIGWICALPVEVAASKAMLEQYHPPLPQGGNDHNVYTLGELYGHNIVIACLPSGVYGISSASTVAAQMLNTFPGIRFSLMVGVGGGVPGQSTADVRLGDVVVSKPTSTFGGVVQYDIGKALGNHRFQRTGVLNRPPSILLAAVSRLEADHMLNQSRIPSEIEAMLDKYPNMDAFSHPGSEHDVLFEPGYQHVNPNEKTCHNCDAQYQSRRRARRSESPRIHYGLIASGSQVIRDAPTRDMIAQELGGDVLCFEMEAAGLMGDFPCLVIRGICDYADSHKNKNWQPYAAAVAAAYAKELLSVIPMTQVVNAPDARYRYSADSRGFTRMPEYQDRQQIQPWQSAWEVQEHEETARTPETETMSTGGFALFALLGCPECKVVEDWQGSGEQIWFCCSCGDGPRSMANNVECAQCGHRMRP</sequence>
<keyword evidence="4" id="KW-1185">Reference proteome</keyword>
<gene>
    <name evidence="3" type="ORF">BJX66DRAFT_92776</name>
</gene>
<feature type="domain" description="Nucleoside phosphorylase" evidence="2">
    <location>
        <begin position="36"/>
        <end position="331"/>
    </location>
</feature>
<dbReference type="PANTHER" id="PTHR46082">
    <property type="entry name" value="ATP/GTP-BINDING PROTEIN-RELATED"/>
    <property type="match status" value="1"/>
</dbReference>
<name>A0ABR4GEH2_9EURO</name>
<organism evidence="3 4">
    <name type="scientific">Aspergillus keveii</name>
    <dbReference type="NCBI Taxonomy" id="714993"/>
    <lineage>
        <taxon>Eukaryota</taxon>
        <taxon>Fungi</taxon>
        <taxon>Dikarya</taxon>
        <taxon>Ascomycota</taxon>
        <taxon>Pezizomycotina</taxon>
        <taxon>Eurotiomycetes</taxon>
        <taxon>Eurotiomycetidae</taxon>
        <taxon>Eurotiales</taxon>
        <taxon>Aspergillaceae</taxon>
        <taxon>Aspergillus</taxon>
        <taxon>Aspergillus subgen. Nidulantes</taxon>
    </lineage>
</organism>
<comment type="caution">
    <text evidence="3">The sequence shown here is derived from an EMBL/GenBank/DDBJ whole genome shotgun (WGS) entry which is preliminary data.</text>
</comment>
<dbReference type="SUPFAM" id="SSF53167">
    <property type="entry name" value="Purine and uridine phosphorylases"/>
    <property type="match status" value="1"/>
</dbReference>
<dbReference type="InterPro" id="IPR053137">
    <property type="entry name" value="NLR-like"/>
</dbReference>
<protein>
    <submittedName>
        <fullName evidence="3">Nucleoside phosphorylase domain-containing protein</fullName>
    </submittedName>
</protein>
<dbReference type="Pfam" id="PF01048">
    <property type="entry name" value="PNP_UDP_1"/>
    <property type="match status" value="1"/>
</dbReference>
<dbReference type="InterPro" id="IPR000845">
    <property type="entry name" value="Nucleoside_phosphorylase_d"/>
</dbReference>